<protein>
    <submittedName>
        <fullName evidence="2">Uncharacterized protein</fullName>
    </submittedName>
</protein>
<dbReference type="RefSeq" id="WP_026135373.1">
    <property type="nucleotide sequence ID" value="NZ_KQ976354.1"/>
</dbReference>
<keyword evidence="1" id="KW-1133">Transmembrane helix</keyword>
<organism evidence="2 3">
    <name type="scientific">Scytonema hofmannii PCC 7110</name>
    <dbReference type="NCBI Taxonomy" id="128403"/>
    <lineage>
        <taxon>Bacteria</taxon>
        <taxon>Bacillati</taxon>
        <taxon>Cyanobacteriota</taxon>
        <taxon>Cyanophyceae</taxon>
        <taxon>Nostocales</taxon>
        <taxon>Scytonemataceae</taxon>
        <taxon>Scytonema</taxon>
    </lineage>
</organism>
<keyword evidence="3" id="KW-1185">Reference proteome</keyword>
<evidence type="ECO:0000313" key="3">
    <source>
        <dbReference type="Proteomes" id="UP000076925"/>
    </source>
</evidence>
<dbReference type="AlphaFoldDB" id="A0A139XFC7"/>
<evidence type="ECO:0000313" key="2">
    <source>
        <dbReference type="EMBL" id="KYC43381.1"/>
    </source>
</evidence>
<dbReference type="STRING" id="128403.WA1_14505"/>
<feature type="transmembrane region" description="Helical" evidence="1">
    <location>
        <begin position="83"/>
        <end position="110"/>
    </location>
</feature>
<dbReference type="OrthoDB" id="517257at2"/>
<evidence type="ECO:0000256" key="1">
    <source>
        <dbReference type="SAM" id="Phobius"/>
    </source>
</evidence>
<proteinExistence type="predicted"/>
<reference evidence="2 3" key="1">
    <citation type="journal article" date="2013" name="Genome Biol. Evol.">
        <title>Genomes of Stigonematalean cyanobacteria (subsection V) and the evolution of oxygenic photosynthesis from prokaryotes to plastids.</title>
        <authorList>
            <person name="Dagan T."/>
            <person name="Roettger M."/>
            <person name="Stucken K."/>
            <person name="Landan G."/>
            <person name="Koch R."/>
            <person name="Major P."/>
            <person name="Gould S.B."/>
            <person name="Goremykin V.V."/>
            <person name="Rippka R."/>
            <person name="Tandeau de Marsac N."/>
            <person name="Gugger M."/>
            <person name="Lockhart P.J."/>
            <person name="Allen J.F."/>
            <person name="Brune I."/>
            <person name="Maus I."/>
            <person name="Puhler A."/>
            <person name="Martin W.F."/>
        </authorList>
    </citation>
    <scope>NUCLEOTIDE SEQUENCE [LARGE SCALE GENOMIC DNA]</scope>
    <source>
        <strain evidence="2 3">PCC 7110</strain>
    </source>
</reference>
<keyword evidence="1" id="KW-0812">Transmembrane</keyword>
<name>A0A139XFC7_9CYAN</name>
<dbReference type="EMBL" id="ANNX02000016">
    <property type="protein sequence ID" value="KYC43381.1"/>
    <property type="molecule type" value="Genomic_DNA"/>
</dbReference>
<gene>
    <name evidence="2" type="ORF">WA1_14505</name>
</gene>
<sequence length="124" mass="13450">MYYYPQHPPYFLLVVGLFAALVSGLALTGTLKLIVQKWQSDGAETSGSQISVKQLSVPFLGITAGVCLFLCSGFEIFGFPPFLAYAVGLPVAILTCLLVWLQLGSMLAYVERQGMRSLDLDSLP</sequence>
<accession>A0A139XFC7</accession>
<dbReference type="Proteomes" id="UP000076925">
    <property type="component" value="Unassembled WGS sequence"/>
</dbReference>
<feature type="transmembrane region" description="Helical" evidence="1">
    <location>
        <begin position="12"/>
        <end position="35"/>
    </location>
</feature>
<comment type="caution">
    <text evidence="2">The sequence shown here is derived from an EMBL/GenBank/DDBJ whole genome shotgun (WGS) entry which is preliminary data.</text>
</comment>
<keyword evidence="1" id="KW-0472">Membrane</keyword>
<feature type="transmembrane region" description="Helical" evidence="1">
    <location>
        <begin position="55"/>
        <end position="77"/>
    </location>
</feature>